<keyword evidence="4" id="KW-1185">Reference proteome</keyword>
<protein>
    <recommendedName>
        <fullName evidence="5">DNA-directed RNA polymerase II</fullName>
    </recommendedName>
</protein>
<dbReference type="EMBL" id="JAMFTQ010000007">
    <property type="protein sequence ID" value="MCP1387971.1"/>
    <property type="molecule type" value="Genomic_DNA"/>
</dbReference>
<organism evidence="3 4">
    <name type="scientific">Corynebacterium stercoris</name>
    <dbReference type="NCBI Taxonomy" id="2943490"/>
    <lineage>
        <taxon>Bacteria</taxon>
        <taxon>Bacillati</taxon>
        <taxon>Actinomycetota</taxon>
        <taxon>Actinomycetes</taxon>
        <taxon>Mycobacteriales</taxon>
        <taxon>Corynebacteriaceae</taxon>
        <taxon>Corynebacterium</taxon>
    </lineage>
</organism>
<reference evidence="3" key="1">
    <citation type="submission" date="2022-05" db="EMBL/GenBank/DDBJ databases">
        <title>Corynebacterium sp. TA-R-1 sp. nov., isolated from human feces.</title>
        <authorList>
            <person name="Shamsuzzaman M."/>
            <person name="Dahal R.H."/>
        </authorList>
    </citation>
    <scope>NUCLEOTIDE SEQUENCE</scope>
    <source>
        <strain evidence="3">TA-R-1</strain>
    </source>
</reference>
<evidence type="ECO:0000256" key="2">
    <source>
        <dbReference type="SAM" id="Phobius"/>
    </source>
</evidence>
<feature type="compositionally biased region" description="Low complexity" evidence="1">
    <location>
        <begin position="162"/>
        <end position="175"/>
    </location>
</feature>
<name>A0ABT1G1W7_9CORY</name>
<comment type="caution">
    <text evidence="3">The sequence shown here is derived from an EMBL/GenBank/DDBJ whole genome shotgun (WGS) entry which is preliminary data.</text>
</comment>
<keyword evidence="2" id="KW-0812">Transmembrane</keyword>
<dbReference type="Proteomes" id="UP001204000">
    <property type="component" value="Unassembled WGS sequence"/>
</dbReference>
<evidence type="ECO:0000256" key="1">
    <source>
        <dbReference type="SAM" id="MobiDB-lite"/>
    </source>
</evidence>
<feature type="compositionally biased region" description="Low complexity" evidence="1">
    <location>
        <begin position="63"/>
        <end position="83"/>
    </location>
</feature>
<proteinExistence type="predicted"/>
<feature type="region of interest" description="Disordered" evidence="1">
    <location>
        <begin position="36"/>
        <end position="245"/>
    </location>
</feature>
<evidence type="ECO:0000313" key="4">
    <source>
        <dbReference type="Proteomes" id="UP001204000"/>
    </source>
</evidence>
<keyword evidence="2" id="KW-1133">Transmembrane helix</keyword>
<dbReference type="RefSeq" id="WP_253577975.1">
    <property type="nucleotide sequence ID" value="NZ_JAMFTQ010000007.1"/>
</dbReference>
<feature type="transmembrane region" description="Helical" evidence="2">
    <location>
        <begin position="7"/>
        <end position="27"/>
    </location>
</feature>
<keyword evidence="2" id="KW-0472">Membrane</keyword>
<gene>
    <name evidence="3" type="ORF">M5J20_07180</name>
</gene>
<feature type="compositionally biased region" description="Polar residues" evidence="1">
    <location>
        <begin position="218"/>
        <end position="227"/>
    </location>
</feature>
<evidence type="ECO:0008006" key="5">
    <source>
        <dbReference type="Google" id="ProtNLM"/>
    </source>
</evidence>
<sequence length="245" mass="24793">MEQNRRGVGVFMLAGLALAIVVGVVVWNASAPGRTVTAGYTSSTLPATQTGAELSPASRTTLSPSAASVASESSVHAESTAAAPGKRTSASKRPNRAPQAGIGPSQVSNFGSGGTELPAAPVSNPNYRMEADPFAPPHAVTSEPSSAAPTVAYRPTNVRPMSQESEASSEFTSAAHTPVPSVTSPAESRPSEPKQTPAPQPAVEKSSPEVTVEDRTTVEPTATSHTPTVVDDGAAASEAPATPTE</sequence>
<feature type="compositionally biased region" description="Polar residues" evidence="1">
    <location>
        <begin position="38"/>
        <end position="62"/>
    </location>
</feature>
<evidence type="ECO:0000313" key="3">
    <source>
        <dbReference type="EMBL" id="MCP1387971.1"/>
    </source>
</evidence>
<feature type="compositionally biased region" description="Low complexity" evidence="1">
    <location>
        <begin position="234"/>
        <end position="245"/>
    </location>
</feature>
<accession>A0ABT1G1W7</accession>